<keyword evidence="2" id="KW-0833">Ubl conjugation pathway</keyword>
<name>K7TRT1_MAIZE</name>
<dbReference type="FunFam" id="1.20.1310.10:FF:000021">
    <property type="entry name" value="Cullin-1, putative"/>
    <property type="match status" value="1"/>
</dbReference>
<evidence type="ECO:0000256" key="2">
    <source>
        <dbReference type="ARBA" id="ARBA00022786"/>
    </source>
</evidence>
<dbReference type="AlphaFoldDB" id="K7TRT1"/>
<dbReference type="Gramene" id="Zm00001eb418160_T001">
    <property type="protein sequence ID" value="Zm00001eb418160_P001"/>
    <property type="gene ID" value="Zm00001eb418160"/>
</dbReference>
<protein>
    <recommendedName>
        <fullName evidence="4">Cullin-1</fullName>
    </recommendedName>
</protein>
<evidence type="ECO:0000313" key="8">
    <source>
        <dbReference type="EMBL" id="AQK42196.1"/>
    </source>
</evidence>
<dbReference type="InterPro" id="IPR036390">
    <property type="entry name" value="WH_DNA-bd_sf"/>
</dbReference>
<dbReference type="FunFam" id="3.30.230.130:FF:000005">
    <property type="entry name" value="Cullin-1 like"/>
    <property type="match status" value="1"/>
</dbReference>
<reference evidence="10" key="1">
    <citation type="journal article" date="2009" name="Science">
        <title>The B73 maize genome: complexity, diversity, and dynamics.</title>
        <authorList>
            <person name="Schnable P.S."/>
            <person name="Ware D."/>
            <person name="Fulton R.S."/>
            <person name="Stein J.C."/>
            <person name="Wei F."/>
            <person name="Pasternak S."/>
            <person name="Liang C."/>
            <person name="Zhang J."/>
            <person name="Fulton L."/>
            <person name="Graves T.A."/>
            <person name="Minx P."/>
            <person name="Reily A.D."/>
            <person name="Courtney L."/>
            <person name="Kruchowski S.S."/>
            <person name="Tomlinson C."/>
            <person name="Strong C."/>
            <person name="Delehaunty K."/>
            <person name="Fronick C."/>
            <person name="Courtney B."/>
            <person name="Rock S.M."/>
            <person name="Belter E."/>
            <person name="Du F."/>
            <person name="Kim K."/>
            <person name="Abbott R.M."/>
            <person name="Cotton M."/>
            <person name="Levy A."/>
            <person name="Marchetto P."/>
            <person name="Ochoa K."/>
            <person name="Jackson S.M."/>
            <person name="Gillam B."/>
            <person name="Chen W."/>
            <person name="Yan L."/>
            <person name="Higginbotham J."/>
            <person name="Cardenas M."/>
            <person name="Waligorski J."/>
            <person name="Applebaum E."/>
            <person name="Phelps L."/>
            <person name="Falcone J."/>
            <person name="Kanchi K."/>
            <person name="Thane T."/>
            <person name="Scimone A."/>
            <person name="Thane N."/>
            <person name="Henke J."/>
            <person name="Wang T."/>
            <person name="Ruppert J."/>
            <person name="Shah N."/>
            <person name="Rotter K."/>
            <person name="Hodges J."/>
            <person name="Ingenthron E."/>
            <person name="Cordes M."/>
            <person name="Kohlberg S."/>
            <person name="Sgro J."/>
            <person name="Delgado B."/>
            <person name="Mead K."/>
            <person name="Chinwalla A."/>
            <person name="Leonard S."/>
            <person name="Crouse K."/>
            <person name="Collura K."/>
            <person name="Kudrna D."/>
            <person name="Currie J."/>
            <person name="He R."/>
            <person name="Angelova A."/>
            <person name="Rajasekar S."/>
            <person name="Mueller T."/>
            <person name="Lomeli R."/>
            <person name="Scara G."/>
            <person name="Ko A."/>
            <person name="Delaney K."/>
            <person name="Wissotski M."/>
            <person name="Lopez G."/>
            <person name="Campos D."/>
            <person name="Braidotti M."/>
            <person name="Ashley E."/>
            <person name="Golser W."/>
            <person name="Kim H."/>
            <person name="Lee S."/>
            <person name="Lin J."/>
            <person name="Dujmic Z."/>
            <person name="Kim W."/>
            <person name="Talag J."/>
            <person name="Zuccolo A."/>
            <person name="Fan C."/>
            <person name="Sebastian A."/>
            <person name="Kramer M."/>
            <person name="Spiegel L."/>
            <person name="Nascimento L."/>
            <person name="Zutavern T."/>
            <person name="Miller B."/>
            <person name="Ambroise C."/>
            <person name="Muller S."/>
            <person name="Spooner W."/>
            <person name="Narechania A."/>
            <person name="Ren L."/>
            <person name="Wei S."/>
            <person name="Kumari S."/>
            <person name="Faga B."/>
            <person name="Levy M.J."/>
            <person name="McMahan L."/>
            <person name="Van Buren P."/>
            <person name="Vaughn M.W."/>
            <person name="Ying K."/>
            <person name="Yeh C.-T."/>
            <person name="Emrich S.J."/>
            <person name="Jia Y."/>
            <person name="Kalyanaraman A."/>
            <person name="Hsia A.-P."/>
            <person name="Barbazuk W.B."/>
            <person name="Baucom R.S."/>
            <person name="Brutnell T.P."/>
            <person name="Carpita N.C."/>
            <person name="Chaparro C."/>
            <person name="Chia J.-M."/>
            <person name="Deragon J.-M."/>
            <person name="Estill J.C."/>
            <person name="Fu Y."/>
            <person name="Jeddeloh J.A."/>
            <person name="Han Y."/>
            <person name="Lee H."/>
            <person name="Li P."/>
            <person name="Lisch D.R."/>
            <person name="Liu S."/>
            <person name="Liu Z."/>
            <person name="Nagel D.H."/>
            <person name="McCann M.C."/>
            <person name="SanMiguel P."/>
            <person name="Myers A.M."/>
            <person name="Nettleton D."/>
            <person name="Nguyen J."/>
            <person name="Penning B.W."/>
            <person name="Ponnala L."/>
            <person name="Schneider K.L."/>
            <person name="Schwartz D.C."/>
            <person name="Sharma A."/>
            <person name="Soderlund C."/>
            <person name="Springer N.M."/>
            <person name="Sun Q."/>
            <person name="Wang H."/>
            <person name="Waterman M."/>
            <person name="Westerman R."/>
            <person name="Wolfgruber T.K."/>
            <person name="Yang L."/>
            <person name="Yu Y."/>
            <person name="Zhang L."/>
            <person name="Zhou S."/>
            <person name="Zhu Q."/>
            <person name="Bennetzen J.L."/>
            <person name="Dawe R.K."/>
            <person name="Jiang J."/>
            <person name="Jiang N."/>
            <person name="Presting G.G."/>
            <person name="Wessler S.R."/>
            <person name="Aluru S."/>
            <person name="Martienssen R.A."/>
            <person name="Clifton S.W."/>
            <person name="McCombie W.R."/>
            <person name="Wing R.A."/>
            <person name="Wilson R.K."/>
        </authorList>
    </citation>
    <scope>NUCLEOTIDE SEQUENCE [LARGE SCALE GENOMIC DNA]</scope>
    <source>
        <strain evidence="10">cv. B73</strain>
    </source>
</reference>
<dbReference type="Gene3D" id="1.10.10.10">
    <property type="entry name" value="Winged helix-like DNA-binding domain superfamily/Winged helix DNA-binding domain"/>
    <property type="match status" value="1"/>
</dbReference>
<sequence>MAGQERRTIDLEEGWAFMQKGITKLKNILEGKPEPQFSSEDYMMLYTTIYNMCTQKPPQDYSQQLYDKYRESFEEYIASMVLPSLREKHDEFMLRELVQRWSNHKVMVRWLSRFFYYLDRYFISRRSLTPLKEVGLTCFRELIYQEIKGQVKDAVIALIDKEREGEQIDRALLKNVLDIFVEIGLGQMECYENDFEDFLLKDTTEYYSVKAQSWILEDSCPDYMIKAEECLKREKERVGHYLHISSEQKLLEKVQNELLAQYATPLLEKEHSGCSALLRDDKVEDLSRMYRLFSKISRGLEPISNMFKTHVTSEGTALVKQAEDSASNKKPEKKDMVGMQEQVFVWKIIELHDKYVAYVTECFQGHTLFHKALKEAFEVFCNKGVSGSSNAELLATFCDNILKKGCSEKLSDEAIEDALEKVVRLLAYISDKDLFAEFYRRLLFDKSANDEHERSILTKLKQQCGGQFTSKMEGMVTDLTVARDHQTKFEEFVAGHPELNPGIDLAVTVLTTGFWPSYKTFDINLPAEMVKCVEVFKEFYQTRTKHRKLTWIYSLGTCNINAKFDAKPIELIVTTYQAALLLLFNGSERLSYSEIATQLNLSDDDVVRLLHSLSCAKYKILNKEPANRSISPNDVFEFNSKFTDRMRRIKIPLPPVDEKKKVVEDVDKDRRYAIDASIVRIMKSRKVMGHQQLVAECVEQLSRMFKPDFKAIKKRIEDLITRDYLERDKDNANTYKYLA</sequence>
<dbReference type="EMBL" id="CM000786">
    <property type="protein sequence ID" value="AQK42191.1"/>
    <property type="molecule type" value="Genomic_DNA"/>
</dbReference>
<dbReference type="SMR" id="K7TRT1"/>
<evidence type="ECO:0000259" key="7">
    <source>
        <dbReference type="PROSITE" id="PS50069"/>
    </source>
</evidence>
<dbReference type="ExpressionAtlas" id="K7TRT1">
    <property type="expression patterns" value="baseline and differential"/>
</dbReference>
<reference evidence="9" key="4">
    <citation type="submission" date="2021-05" db="UniProtKB">
        <authorList>
            <consortium name="EnsemblPlants"/>
        </authorList>
    </citation>
    <scope>IDENTIFICATION</scope>
    <source>
        <strain evidence="9">cv. B73</strain>
    </source>
</reference>
<dbReference type="GO" id="GO:0006511">
    <property type="term" value="P:ubiquitin-dependent protein catabolic process"/>
    <property type="evidence" value="ECO:0007669"/>
    <property type="project" value="InterPro"/>
</dbReference>
<dbReference type="PROSITE" id="PS01256">
    <property type="entry name" value="CULLIN_1"/>
    <property type="match status" value="1"/>
</dbReference>
<dbReference type="InterPro" id="IPR059120">
    <property type="entry name" value="Cullin-like_AB"/>
</dbReference>
<dbReference type="SUPFAM" id="SSF74788">
    <property type="entry name" value="Cullin repeat-like"/>
    <property type="match status" value="1"/>
</dbReference>
<dbReference type="EMBL" id="CM000786">
    <property type="protein sequence ID" value="AQK42184.1"/>
    <property type="molecule type" value="Genomic_DNA"/>
</dbReference>
<evidence type="ECO:0000313" key="9">
    <source>
        <dbReference type="EnsemblPlants" id="Zm00001eb418160_P001"/>
    </source>
</evidence>
<dbReference type="InterPro" id="IPR036317">
    <property type="entry name" value="Cullin_homology_sf"/>
</dbReference>
<dbReference type="InterPro" id="IPR045093">
    <property type="entry name" value="Cullin"/>
</dbReference>
<dbReference type="EnsemblPlants" id="Zm00001eb418160_T001">
    <property type="protein sequence ID" value="Zm00001eb418160_P001"/>
    <property type="gene ID" value="Zm00001eb418160"/>
</dbReference>
<dbReference type="PROSITE" id="PS50069">
    <property type="entry name" value="CULLIN_2"/>
    <property type="match status" value="1"/>
</dbReference>
<keyword evidence="11" id="KW-1267">Proteomics identification</keyword>
<dbReference type="SUPFAM" id="SSF75632">
    <property type="entry name" value="Cullin homology domain"/>
    <property type="match status" value="1"/>
</dbReference>
<evidence type="ECO:0000256" key="1">
    <source>
        <dbReference type="ARBA" id="ARBA00006019"/>
    </source>
</evidence>
<dbReference type="FunFam" id="1.20.1310.10:FF:000020">
    <property type="entry name" value="Cullin-1, putative"/>
    <property type="match status" value="1"/>
</dbReference>
<dbReference type="SMART" id="SM00884">
    <property type="entry name" value="Cullin_Nedd8"/>
    <property type="match status" value="1"/>
</dbReference>
<dbReference type="InterPro" id="IPR016159">
    <property type="entry name" value="Cullin_repeat-like_dom_sf"/>
</dbReference>
<accession>K7TRT1</accession>
<dbReference type="GO" id="GO:0009867">
    <property type="term" value="P:jasmonic acid mediated signaling pathway"/>
    <property type="evidence" value="ECO:0007669"/>
    <property type="project" value="UniProtKB-ARBA"/>
</dbReference>
<evidence type="ECO:0000256" key="6">
    <source>
        <dbReference type="RuleBase" id="RU003829"/>
    </source>
</evidence>
<dbReference type="Pfam" id="PF10557">
    <property type="entry name" value="Cullin_Nedd8"/>
    <property type="match status" value="1"/>
</dbReference>
<dbReference type="FunFam" id="1.20.1310.10:FF:000025">
    <property type="entry name" value="Cullin-1, putative"/>
    <property type="match status" value="1"/>
</dbReference>
<dbReference type="RefSeq" id="XP_008662972.1">
    <property type="nucleotide sequence ID" value="XM_008664750.4"/>
</dbReference>
<reference evidence="8" key="2">
    <citation type="submission" date="2015-12" db="EMBL/GenBank/DDBJ databases">
        <title>Update maize B73 reference genome by single molecule sequencing technologies.</title>
        <authorList>
            <consortium name="Maize Genome Sequencing Project"/>
            <person name="Ware D."/>
        </authorList>
    </citation>
    <scope>NUCLEOTIDE SEQUENCE</scope>
    <source>
        <tissue evidence="8">Seedling</tissue>
    </source>
</reference>
<dbReference type="SMART" id="SM00182">
    <property type="entry name" value="CULLIN"/>
    <property type="match status" value="1"/>
</dbReference>
<dbReference type="Pfam" id="PF26557">
    <property type="entry name" value="Cullin_AB"/>
    <property type="match status" value="1"/>
</dbReference>
<dbReference type="InterPro" id="IPR016157">
    <property type="entry name" value="Cullin_CS"/>
</dbReference>
<dbReference type="OrthoDB" id="27073at2759"/>
<dbReference type="PANTHER" id="PTHR11932">
    <property type="entry name" value="CULLIN"/>
    <property type="match status" value="1"/>
</dbReference>
<dbReference type="Proteomes" id="UP000007305">
    <property type="component" value="Chromosome 10"/>
</dbReference>
<comment type="similarity">
    <text evidence="1 5 6">Belongs to the cullin family.</text>
</comment>
<dbReference type="FunFam" id="1.20.1310.10:FF:000013">
    <property type="entry name" value="Cullin-1 like"/>
    <property type="match status" value="1"/>
</dbReference>
<dbReference type="InterPro" id="IPR016158">
    <property type="entry name" value="Cullin_homology"/>
</dbReference>
<dbReference type="Gramene" id="Zm00001eb418160_T002">
    <property type="protein sequence ID" value="Zm00001eb418160_P002"/>
    <property type="gene ID" value="Zm00001eb418160"/>
</dbReference>
<keyword evidence="10" id="KW-1185">Reference proteome</keyword>
<organism evidence="8">
    <name type="scientific">Zea mays</name>
    <name type="common">Maize</name>
    <dbReference type="NCBI Taxonomy" id="4577"/>
    <lineage>
        <taxon>Eukaryota</taxon>
        <taxon>Viridiplantae</taxon>
        <taxon>Streptophyta</taxon>
        <taxon>Embryophyta</taxon>
        <taxon>Tracheophyta</taxon>
        <taxon>Spermatophyta</taxon>
        <taxon>Magnoliopsida</taxon>
        <taxon>Liliopsida</taxon>
        <taxon>Poales</taxon>
        <taxon>Poaceae</taxon>
        <taxon>PACMAD clade</taxon>
        <taxon>Panicoideae</taxon>
        <taxon>Andropogonodae</taxon>
        <taxon>Andropogoneae</taxon>
        <taxon>Tripsacinae</taxon>
        <taxon>Zea</taxon>
    </lineage>
</organism>
<dbReference type="Gene3D" id="3.30.230.130">
    <property type="entry name" value="Cullin, Chain C, Domain 2"/>
    <property type="match status" value="1"/>
</dbReference>
<dbReference type="InterPro" id="IPR019559">
    <property type="entry name" value="Cullin_neddylation_domain"/>
</dbReference>
<dbReference type="Gene3D" id="1.20.1310.10">
    <property type="entry name" value="Cullin Repeats"/>
    <property type="match status" value="4"/>
</dbReference>
<dbReference type="GeneID" id="103641392"/>
<gene>
    <name evidence="9" type="primary">LOC103641392</name>
    <name evidence="8" type="ORF">ZEAMMB73_Zm00001d024855</name>
</gene>
<dbReference type="InterPro" id="IPR036388">
    <property type="entry name" value="WH-like_DNA-bd_sf"/>
</dbReference>
<evidence type="ECO:0000313" key="10">
    <source>
        <dbReference type="Proteomes" id="UP000007305"/>
    </source>
</evidence>
<dbReference type="EnsemblPlants" id="Zm00001eb418160_T002">
    <property type="protein sequence ID" value="Zm00001eb418160_P002"/>
    <property type="gene ID" value="Zm00001eb418160"/>
</dbReference>
<keyword evidence="3" id="KW-0832">Ubl conjugation</keyword>
<dbReference type="Pfam" id="PF00888">
    <property type="entry name" value="Cullin"/>
    <property type="match status" value="1"/>
</dbReference>
<dbReference type="GO" id="GO:0031461">
    <property type="term" value="C:cullin-RING ubiquitin ligase complex"/>
    <property type="evidence" value="ECO:0007669"/>
    <property type="project" value="InterPro"/>
</dbReference>
<evidence type="ECO:0000256" key="4">
    <source>
        <dbReference type="ARBA" id="ARBA00069612"/>
    </source>
</evidence>
<evidence type="ECO:0007829" key="11">
    <source>
        <dbReference type="PeptideAtlas" id="K7TRT1"/>
    </source>
</evidence>
<dbReference type="SUPFAM" id="SSF46785">
    <property type="entry name" value="Winged helix' DNA-binding domain"/>
    <property type="match status" value="1"/>
</dbReference>
<feature type="domain" description="Cullin family profile" evidence="7">
    <location>
        <begin position="389"/>
        <end position="614"/>
    </location>
</feature>
<dbReference type="InterPro" id="IPR001373">
    <property type="entry name" value="Cullin_N"/>
</dbReference>
<dbReference type="FunFam" id="1.10.10.10:FF:000503">
    <property type="entry name" value="Cullin-1"/>
    <property type="match status" value="1"/>
</dbReference>
<evidence type="ECO:0000256" key="5">
    <source>
        <dbReference type="PROSITE-ProRule" id="PRU00330"/>
    </source>
</evidence>
<dbReference type="EMBL" id="CM000786">
    <property type="protein sequence ID" value="AQK42196.1"/>
    <property type="molecule type" value="Genomic_DNA"/>
</dbReference>
<dbReference type="GO" id="GO:0031625">
    <property type="term" value="F:ubiquitin protein ligase binding"/>
    <property type="evidence" value="ECO:0007669"/>
    <property type="project" value="InterPro"/>
</dbReference>
<proteinExistence type="evidence at protein level"/>
<evidence type="ECO:0000256" key="3">
    <source>
        <dbReference type="ARBA" id="ARBA00022843"/>
    </source>
</evidence>
<reference evidence="9" key="3">
    <citation type="submission" date="2019-07" db="EMBL/GenBank/DDBJ databases">
        <authorList>
            <person name="Seetharam A."/>
            <person name="Woodhouse M."/>
            <person name="Cannon E."/>
        </authorList>
    </citation>
    <scope>NUCLEOTIDE SEQUENCE [LARGE SCALE GENOMIC DNA]</scope>
    <source>
        <strain evidence="9">cv. B73</strain>
    </source>
</reference>